<reference evidence="1" key="1">
    <citation type="submission" date="2020-06" db="EMBL/GenBank/DDBJ databases">
        <authorList>
            <person name="Dong N."/>
        </authorList>
    </citation>
    <scope>NUCLEOTIDE SEQUENCE</scope>
    <source>
        <strain evidence="1">210</strain>
    </source>
</reference>
<name>A0AAW7DDB7_9FLAO</name>
<dbReference type="AlphaFoldDB" id="A0AAW7DDB7"/>
<comment type="caution">
    <text evidence="1">The sequence shown here is derived from an EMBL/GenBank/DDBJ whole genome shotgun (WGS) entry which is preliminary data.</text>
</comment>
<evidence type="ECO:0008006" key="3">
    <source>
        <dbReference type="Google" id="ProtNLM"/>
    </source>
</evidence>
<evidence type="ECO:0000313" key="2">
    <source>
        <dbReference type="Proteomes" id="UP001173578"/>
    </source>
</evidence>
<sequence length="198" mass="22199">MIVMVIYFLPPQKLYALNLVVSLIPAPRDVDLYTCLSSPLGNSLLNIRRVNFGRVVFSSFNPVRNVFDVNTGVFTVPKTGYYQINVNLGLRHDLSNQVGAYMYRVGVFLVDDNESNQKDTFILLDQGPNKGGSFNGVNHPEFLHTKGVIYLQKNQKIAAGTRFITLSNTDAGGVVCDTDRINYKRENVNTMIITFLNE</sequence>
<evidence type="ECO:0000313" key="1">
    <source>
        <dbReference type="EMBL" id="MDM1549994.1"/>
    </source>
</evidence>
<dbReference type="SUPFAM" id="SSF49842">
    <property type="entry name" value="TNF-like"/>
    <property type="match status" value="1"/>
</dbReference>
<reference evidence="1" key="2">
    <citation type="journal article" date="2022" name="Sci. Total Environ.">
        <title>Prevalence, transmission, and molecular epidemiology of tet(X)-positive bacteria among humans, animals, and environmental niches in China: An epidemiological, and genomic-based study.</title>
        <authorList>
            <person name="Dong N."/>
            <person name="Zeng Y."/>
            <person name="Cai C."/>
            <person name="Sun C."/>
            <person name="Lu J."/>
            <person name="Liu C."/>
            <person name="Zhou H."/>
            <person name="Sun Q."/>
            <person name="Shu L."/>
            <person name="Wang H."/>
            <person name="Wang Y."/>
            <person name="Wang S."/>
            <person name="Wu C."/>
            <person name="Chan E.W."/>
            <person name="Chen G."/>
            <person name="Shen Z."/>
            <person name="Chen S."/>
            <person name="Zhang R."/>
        </authorList>
    </citation>
    <scope>NUCLEOTIDE SEQUENCE</scope>
    <source>
        <strain evidence="1">210</strain>
    </source>
</reference>
<dbReference type="InterPro" id="IPR008983">
    <property type="entry name" value="Tumour_necrosis_fac-like_dom"/>
</dbReference>
<protein>
    <recommendedName>
        <fullName evidence="3">C1q domain-containing protein</fullName>
    </recommendedName>
</protein>
<dbReference type="Gene3D" id="2.60.120.40">
    <property type="match status" value="1"/>
</dbReference>
<dbReference type="Proteomes" id="UP001173578">
    <property type="component" value="Unassembled WGS sequence"/>
</dbReference>
<dbReference type="EMBL" id="JACALR010000001">
    <property type="protein sequence ID" value="MDM1549994.1"/>
    <property type="molecule type" value="Genomic_DNA"/>
</dbReference>
<gene>
    <name evidence="1" type="ORF">HX095_02060</name>
</gene>
<organism evidence="1 2">
    <name type="scientific">Empedobacter falsenii</name>
    <dbReference type="NCBI Taxonomy" id="343874"/>
    <lineage>
        <taxon>Bacteria</taxon>
        <taxon>Pseudomonadati</taxon>
        <taxon>Bacteroidota</taxon>
        <taxon>Flavobacteriia</taxon>
        <taxon>Flavobacteriales</taxon>
        <taxon>Weeksellaceae</taxon>
        <taxon>Empedobacter</taxon>
    </lineage>
</organism>
<proteinExistence type="predicted"/>
<accession>A0AAW7DDB7</accession>